<protein>
    <submittedName>
        <fullName evidence="1">Uncharacterized protein</fullName>
    </submittedName>
</protein>
<dbReference type="RefSeq" id="WP_238746433.1">
    <property type="nucleotide sequence ID" value="NZ_JAKOOW010000021.1"/>
</dbReference>
<accession>A0ABS9NMB1</accession>
<sequence length="103" mass="12099">MYPLLDQKIRNPDYAGMIRRNAAGFTPPEQALLDEILERFDFDVVQEQALVQAVMQQSRFDPNASHIDYEDEDEETTLICPHCLNPPVPPLRDYYMWREGSRR</sequence>
<name>A0ABS9NMB1_9NEIS</name>
<dbReference type="Proteomes" id="UP001298424">
    <property type="component" value="Unassembled WGS sequence"/>
</dbReference>
<reference evidence="1 2" key="1">
    <citation type="submission" date="2022-02" db="EMBL/GenBank/DDBJ databases">
        <title>Genome sequence data of Kingella unionensis sp. nov. strain CICC 24913 (CCUG 75125).</title>
        <authorList>
            <person name="Xiao M."/>
        </authorList>
    </citation>
    <scope>NUCLEOTIDE SEQUENCE [LARGE SCALE GENOMIC DNA]</scope>
    <source>
        <strain evidence="1 2">CICC 24913</strain>
    </source>
</reference>
<proteinExistence type="predicted"/>
<evidence type="ECO:0000313" key="1">
    <source>
        <dbReference type="EMBL" id="MCG6503825.1"/>
    </source>
</evidence>
<comment type="caution">
    <text evidence="1">The sequence shown here is derived from an EMBL/GenBank/DDBJ whole genome shotgun (WGS) entry which is preliminary data.</text>
</comment>
<organism evidence="1 2">
    <name type="scientific">Kingella pumchi</name>
    <dbReference type="NCBI Taxonomy" id="2779506"/>
    <lineage>
        <taxon>Bacteria</taxon>
        <taxon>Pseudomonadati</taxon>
        <taxon>Pseudomonadota</taxon>
        <taxon>Betaproteobacteria</taxon>
        <taxon>Neisseriales</taxon>
        <taxon>Neisseriaceae</taxon>
        <taxon>Kingella</taxon>
    </lineage>
</organism>
<gene>
    <name evidence="1" type="ORF">MB824_04845</name>
</gene>
<dbReference type="EMBL" id="JAKOOW010000021">
    <property type="protein sequence ID" value="MCG6503825.1"/>
    <property type="molecule type" value="Genomic_DNA"/>
</dbReference>
<evidence type="ECO:0000313" key="2">
    <source>
        <dbReference type="Proteomes" id="UP001298424"/>
    </source>
</evidence>
<keyword evidence="2" id="KW-1185">Reference proteome</keyword>